<dbReference type="OrthoDB" id="10491517at2759"/>
<organism evidence="1 2">
    <name type="scientific">Morchella conica CCBAS932</name>
    <dbReference type="NCBI Taxonomy" id="1392247"/>
    <lineage>
        <taxon>Eukaryota</taxon>
        <taxon>Fungi</taxon>
        <taxon>Dikarya</taxon>
        <taxon>Ascomycota</taxon>
        <taxon>Pezizomycotina</taxon>
        <taxon>Pezizomycetes</taxon>
        <taxon>Pezizales</taxon>
        <taxon>Morchellaceae</taxon>
        <taxon>Morchella</taxon>
    </lineage>
</organism>
<evidence type="ECO:0000313" key="1">
    <source>
        <dbReference type="EMBL" id="RPB16317.1"/>
    </source>
</evidence>
<keyword evidence="2" id="KW-1185">Reference proteome</keyword>
<accession>A0A3N4L0I3</accession>
<protein>
    <submittedName>
        <fullName evidence="1">Uncharacterized protein</fullName>
    </submittedName>
</protein>
<dbReference type="InParanoid" id="A0A3N4L0I3"/>
<evidence type="ECO:0000313" key="2">
    <source>
        <dbReference type="Proteomes" id="UP000277580"/>
    </source>
</evidence>
<sequence>MVRALGVMAASTTPRCTTLFFFGLLVLGPSTLGRCKGFVSCFLFVFLSACLPCLSVGYFSPGTHQGGLVHAKQIHPRDCLAHTLVR</sequence>
<dbReference type="Proteomes" id="UP000277580">
    <property type="component" value="Unassembled WGS sequence"/>
</dbReference>
<gene>
    <name evidence="1" type="ORF">P167DRAFT_313427</name>
</gene>
<proteinExistence type="predicted"/>
<dbReference type="AlphaFoldDB" id="A0A3N4L0I3"/>
<dbReference type="EMBL" id="ML119109">
    <property type="protein sequence ID" value="RPB16317.1"/>
    <property type="molecule type" value="Genomic_DNA"/>
</dbReference>
<name>A0A3N4L0I3_9PEZI</name>
<reference evidence="1 2" key="1">
    <citation type="journal article" date="2018" name="Nat. Ecol. Evol.">
        <title>Pezizomycetes genomes reveal the molecular basis of ectomycorrhizal truffle lifestyle.</title>
        <authorList>
            <person name="Murat C."/>
            <person name="Payen T."/>
            <person name="Noel B."/>
            <person name="Kuo A."/>
            <person name="Morin E."/>
            <person name="Chen J."/>
            <person name="Kohler A."/>
            <person name="Krizsan K."/>
            <person name="Balestrini R."/>
            <person name="Da Silva C."/>
            <person name="Montanini B."/>
            <person name="Hainaut M."/>
            <person name="Levati E."/>
            <person name="Barry K.W."/>
            <person name="Belfiori B."/>
            <person name="Cichocki N."/>
            <person name="Clum A."/>
            <person name="Dockter R.B."/>
            <person name="Fauchery L."/>
            <person name="Guy J."/>
            <person name="Iotti M."/>
            <person name="Le Tacon F."/>
            <person name="Lindquist E.A."/>
            <person name="Lipzen A."/>
            <person name="Malagnac F."/>
            <person name="Mello A."/>
            <person name="Molinier V."/>
            <person name="Miyauchi S."/>
            <person name="Poulain J."/>
            <person name="Riccioni C."/>
            <person name="Rubini A."/>
            <person name="Sitrit Y."/>
            <person name="Splivallo R."/>
            <person name="Traeger S."/>
            <person name="Wang M."/>
            <person name="Zifcakova L."/>
            <person name="Wipf D."/>
            <person name="Zambonelli A."/>
            <person name="Paolocci F."/>
            <person name="Nowrousian M."/>
            <person name="Ottonello S."/>
            <person name="Baldrian P."/>
            <person name="Spatafora J.W."/>
            <person name="Henrissat B."/>
            <person name="Nagy L.G."/>
            <person name="Aury J.M."/>
            <person name="Wincker P."/>
            <person name="Grigoriev I.V."/>
            <person name="Bonfante P."/>
            <person name="Martin F.M."/>
        </authorList>
    </citation>
    <scope>NUCLEOTIDE SEQUENCE [LARGE SCALE GENOMIC DNA]</scope>
    <source>
        <strain evidence="1 2">CCBAS932</strain>
    </source>
</reference>